<dbReference type="Proteomes" id="UP001642260">
    <property type="component" value="Unassembled WGS sequence"/>
</dbReference>
<evidence type="ECO:0000256" key="1">
    <source>
        <dbReference type="SAM" id="Phobius"/>
    </source>
</evidence>
<sequence length="191" mass="21640">MGSYSECSIPSPFLFLALASTNLIMGYCCSFTGLESLILIVGIDITKRNKWTDGLHEDLNKVKRKPYIELKDSDSRPDDEVAEELWNYHKARNDSVIVNVCQVYDHKVFRYFENPLESVSLIKDDEHIVAYWMKQMQKGSGVAKLEILHGGQERAVLESVKRRDVKLFGTPFVTYVSTEPLSGSDVDAVIS</sequence>
<organism evidence="2 3">
    <name type="scientific">Eruca vesicaria subsp. sativa</name>
    <name type="common">Garden rocket</name>
    <name type="synonym">Eruca sativa</name>
    <dbReference type="NCBI Taxonomy" id="29727"/>
    <lineage>
        <taxon>Eukaryota</taxon>
        <taxon>Viridiplantae</taxon>
        <taxon>Streptophyta</taxon>
        <taxon>Embryophyta</taxon>
        <taxon>Tracheophyta</taxon>
        <taxon>Spermatophyta</taxon>
        <taxon>Magnoliopsida</taxon>
        <taxon>eudicotyledons</taxon>
        <taxon>Gunneridae</taxon>
        <taxon>Pentapetalae</taxon>
        <taxon>rosids</taxon>
        <taxon>malvids</taxon>
        <taxon>Brassicales</taxon>
        <taxon>Brassicaceae</taxon>
        <taxon>Brassiceae</taxon>
        <taxon>Eruca</taxon>
    </lineage>
</organism>
<reference evidence="2 3" key="1">
    <citation type="submission" date="2022-03" db="EMBL/GenBank/DDBJ databases">
        <authorList>
            <person name="Macdonald S."/>
            <person name="Ahmed S."/>
            <person name="Newling K."/>
        </authorList>
    </citation>
    <scope>NUCLEOTIDE SEQUENCE [LARGE SCALE GENOMIC DNA]</scope>
</reference>
<protein>
    <submittedName>
        <fullName evidence="2">Uncharacterized protein</fullName>
    </submittedName>
</protein>
<accession>A0ABC8JXW3</accession>
<gene>
    <name evidence="2" type="ORF">ERUC_LOCUS16963</name>
</gene>
<keyword evidence="1" id="KW-1133">Transmembrane helix</keyword>
<dbReference type="AlphaFoldDB" id="A0ABC8JXW3"/>
<keyword evidence="1" id="KW-0472">Membrane</keyword>
<evidence type="ECO:0000313" key="2">
    <source>
        <dbReference type="EMBL" id="CAH8346634.1"/>
    </source>
</evidence>
<dbReference type="Gene3D" id="3.90.70.10">
    <property type="entry name" value="Cysteine proteinases"/>
    <property type="match status" value="1"/>
</dbReference>
<dbReference type="EMBL" id="CAKOAT010154044">
    <property type="protein sequence ID" value="CAH8346634.1"/>
    <property type="molecule type" value="Genomic_DNA"/>
</dbReference>
<evidence type="ECO:0000313" key="3">
    <source>
        <dbReference type="Proteomes" id="UP001642260"/>
    </source>
</evidence>
<keyword evidence="1" id="KW-0812">Transmembrane</keyword>
<feature type="transmembrane region" description="Helical" evidence="1">
    <location>
        <begin position="12"/>
        <end position="41"/>
    </location>
</feature>
<comment type="caution">
    <text evidence="2">The sequence shown here is derived from an EMBL/GenBank/DDBJ whole genome shotgun (WGS) entry which is preliminary data.</text>
</comment>
<proteinExistence type="predicted"/>
<keyword evidence="3" id="KW-1185">Reference proteome</keyword>
<name>A0ABC8JXW3_ERUVS</name>